<dbReference type="GO" id="GO:0051537">
    <property type="term" value="F:2 iron, 2 sulfur cluster binding"/>
    <property type="evidence" value="ECO:0007669"/>
    <property type="project" value="UniProtKB-KW"/>
</dbReference>
<dbReference type="Gene3D" id="3.10.20.30">
    <property type="match status" value="1"/>
</dbReference>
<dbReference type="PROSITE" id="PS51085">
    <property type="entry name" value="2FE2S_FER_2"/>
    <property type="match status" value="1"/>
</dbReference>
<dbReference type="OrthoDB" id="9810588at2"/>
<organism evidence="7 8">
    <name type="scientific">Aneurinibacillus soli</name>
    <dbReference type="NCBI Taxonomy" id="1500254"/>
    <lineage>
        <taxon>Bacteria</taxon>
        <taxon>Bacillati</taxon>
        <taxon>Bacillota</taxon>
        <taxon>Bacilli</taxon>
        <taxon>Bacillales</taxon>
        <taxon>Paenibacillaceae</taxon>
        <taxon>Aneurinibacillus group</taxon>
        <taxon>Aneurinibacillus</taxon>
    </lineage>
</organism>
<keyword evidence="5" id="KW-0411">Iron-sulfur</keyword>
<reference evidence="7 8" key="1">
    <citation type="submission" date="2015-12" db="EMBL/GenBank/DDBJ databases">
        <title>Genome sequence of Aneurinibacillus soli.</title>
        <authorList>
            <person name="Lee J.S."/>
            <person name="Lee K.C."/>
            <person name="Kim K.K."/>
            <person name="Lee B.W."/>
        </authorList>
    </citation>
    <scope>NUCLEOTIDE SEQUENCE [LARGE SCALE GENOMIC DNA]</scope>
    <source>
        <strain evidence="7 8">CB4</strain>
    </source>
</reference>
<proteinExistence type="inferred from homology"/>
<dbReference type="InterPro" id="IPR036010">
    <property type="entry name" value="2Fe-2S_ferredoxin-like_sf"/>
</dbReference>
<dbReference type="AlphaFoldDB" id="A0A0U5AYS9"/>
<evidence type="ECO:0000256" key="1">
    <source>
        <dbReference type="ARBA" id="ARBA00010914"/>
    </source>
</evidence>
<keyword evidence="2" id="KW-0001">2Fe-2S</keyword>
<protein>
    <submittedName>
        <fullName evidence="7">2Fe-2S ferredoxin-5</fullName>
    </submittedName>
</protein>
<gene>
    <name evidence="7" type="primary">fdx5</name>
    <name evidence="7" type="ORF">CB4_03083</name>
</gene>
<sequence>MAKVTFVPSGRSVEARQGETILRAASRARVPITQRCGGNGSCTMCKVRIDGDSKVSPPCEIEKRWISSAELARGVRLACQTKIQGTTRVSLPQSKLAAVVQAQLAEQRERREGQEKTQE</sequence>
<dbReference type="RefSeq" id="WP_096466602.1">
    <property type="nucleotide sequence ID" value="NZ_AP017312.1"/>
</dbReference>
<dbReference type="Proteomes" id="UP000217696">
    <property type="component" value="Chromosome"/>
</dbReference>
<evidence type="ECO:0000256" key="2">
    <source>
        <dbReference type="ARBA" id="ARBA00022714"/>
    </source>
</evidence>
<dbReference type="CDD" id="cd00207">
    <property type="entry name" value="fer2"/>
    <property type="match status" value="1"/>
</dbReference>
<name>A0A0U5AYS9_9BACL</name>
<dbReference type="InterPro" id="IPR001055">
    <property type="entry name" value="Adrenodoxin-like"/>
</dbReference>
<evidence type="ECO:0000256" key="5">
    <source>
        <dbReference type="ARBA" id="ARBA00023014"/>
    </source>
</evidence>
<dbReference type="PANTHER" id="PTHR23426:SF65">
    <property type="entry name" value="FERREDOXIN-2, MITOCHONDRIAL"/>
    <property type="match status" value="1"/>
</dbReference>
<keyword evidence="4" id="KW-0408">Iron</keyword>
<evidence type="ECO:0000256" key="3">
    <source>
        <dbReference type="ARBA" id="ARBA00022723"/>
    </source>
</evidence>
<dbReference type="PANTHER" id="PTHR23426">
    <property type="entry name" value="FERREDOXIN/ADRENODOXIN"/>
    <property type="match status" value="1"/>
</dbReference>
<evidence type="ECO:0000256" key="4">
    <source>
        <dbReference type="ARBA" id="ARBA00023004"/>
    </source>
</evidence>
<comment type="similarity">
    <text evidence="1">Belongs to the adrenodoxin/putidaredoxin family.</text>
</comment>
<comment type="cofactor">
    <cofactor evidence="6">
        <name>[2Fe-2S] cluster</name>
        <dbReference type="ChEBI" id="CHEBI:190135"/>
    </cofactor>
</comment>
<dbReference type="SUPFAM" id="SSF54292">
    <property type="entry name" value="2Fe-2S ferredoxin-like"/>
    <property type="match status" value="1"/>
</dbReference>
<dbReference type="GO" id="GO:0046872">
    <property type="term" value="F:metal ion binding"/>
    <property type="evidence" value="ECO:0007669"/>
    <property type="project" value="UniProtKB-KW"/>
</dbReference>
<evidence type="ECO:0000313" key="7">
    <source>
        <dbReference type="EMBL" id="BAU28906.1"/>
    </source>
</evidence>
<dbReference type="GO" id="GO:0140647">
    <property type="term" value="P:P450-containing electron transport chain"/>
    <property type="evidence" value="ECO:0007669"/>
    <property type="project" value="InterPro"/>
</dbReference>
<accession>A0A0U5AYS9</accession>
<dbReference type="KEGG" id="asoc:CB4_03083"/>
<evidence type="ECO:0000313" key="8">
    <source>
        <dbReference type="Proteomes" id="UP000217696"/>
    </source>
</evidence>
<evidence type="ECO:0000256" key="6">
    <source>
        <dbReference type="ARBA" id="ARBA00034078"/>
    </source>
</evidence>
<dbReference type="InterPro" id="IPR012675">
    <property type="entry name" value="Beta-grasp_dom_sf"/>
</dbReference>
<keyword evidence="8" id="KW-1185">Reference proteome</keyword>
<dbReference type="InterPro" id="IPR001041">
    <property type="entry name" value="2Fe-2S_ferredoxin-type"/>
</dbReference>
<dbReference type="Pfam" id="PF00111">
    <property type="entry name" value="Fer2"/>
    <property type="match status" value="1"/>
</dbReference>
<keyword evidence="3" id="KW-0479">Metal-binding</keyword>
<dbReference type="EMBL" id="AP017312">
    <property type="protein sequence ID" value="BAU28906.1"/>
    <property type="molecule type" value="Genomic_DNA"/>
</dbReference>
<dbReference type="GO" id="GO:0009055">
    <property type="term" value="F:electron transfer activity"/>
    <property type="evidence" value="ECO:0007669"/>
    <property type="project" value="TreeGrafter"/>
</dbReference>